<gene>
    <name evidence="2" type="ORF">F0L74_12190</name>
</gene>
<feature type="transmembrane region" description="Helical" evidence="1">
    <location>
        <begin position="80"/>
        <end position="102"/>
    </location>
</feature>
<sequence length="328" mass="37605">MQQEYGPSGNPINRPVISFKGDGGTYFGILIVNMLLTIITLGLYYPWAKAKRLQYLYSSTEMEGSRFEWSGTGNEMFKGFIIVVAAIVGYYILAFAIGALGLTGPVSGTLIALTYVFIVFLLIPYAIHGANRYHWSRTSWRAIRFGYRGDRTEFIKLWAKELLLTLITAGIYGSWMTMNIRNYLLRNLRFGSGEFFYDGDGWEYFKLNLKGCILTVLTLGIYSFWWQADIFRYYIDNIRLTSKDNKVLECRSTATGGELAGLLIVNMLMLVFTFGIAYAWIQIRTIEFVMNHVEIRGDLELRELRQTEEEYRNSTGENLADMLDLSII</sequence>
<comment type="caution">
    <text evidence="2">The sequence shown here is derived from an EMBL/GenBank/DDBJ whole genome shotgun (WGS) entry which is preliminary data.</text>
</comment>
<feature type="transmembrane region" description="Helical" evidence="1">
    <location>
        <begin position="162"/>
        <end position="184"/>
    </location>
</feature>
<dbReference type="Pfam" id="PF05987">
    <property type="entry name" value="DUF898"/>
    <property type="match status" value="2"/>
</dbReference>
<evidence type="ECO:0000313" key="2">
    <source>
        <dbReference type="EMBL" id="KAA2243265.1"/>
    </source>
</evidence>
<feature type="transmembrane region" description="Helical" evidence="1">
    <location>
        <begin position="259"/>
        <end position="281"/>
    </location>
</feature>
<keyword evidence="3" id="KW-1185">Reference proteome</keyword>
<name>A0A5B2VVY5_9BACT</name>
<proteinExistence type="predicted"/>
<reference evidence="2 3" key="1">
    <citation type="submission" date="2019-09" db="EMBL/GenBank/DDBJ databases">
        <title>Chitinophaga ginsengihumi sp. nov., isolated from soil of ginseng rhizosphere.</title>
        <authorList>
            <person name="Lee J."/>
        </authorList>
    </citation>
    <scope>NUCLEOTIDE SEQUENCE [LARGE SCALE GENOMIC DNA]</scope>
    <source>
        <strain evidence="2 3">BN140078</strain>
    </source>
</reference>
<keyword evidence="1" id="KW-0472">Membrane</keyword>
<dbReference type="Proteomes" id="UP000324611">
    <property type="component" value="Unassembled WGS sequence"/>
</dbReference>
<dbReference type="EMBL" id="VUOC01000002">
    <property type="protein sequence ID" value="KAA2243265.1"/>
    <property type="molecule type" value="Genomic_DNA"/>
</dbReference>
<keyword evidence="1" id="KW-1133">Transmembrane helix</keyword>
<reference evidence="2 3" key="2">
    <citation type="submission" date="2019-09" db="EMBL/GenBank/DDBJ databases">
        <authorList>
            <person name="Jin C."/>
        </authorList>
    </citation>
    <scope>NUCLEOTIDE SEQUENCE [LARGE SCALE GENOMIC DNA]</scope>
    <source>
        <strain evidence="2 3">BN140078</strain>
    </source>
</reference>
<keyword evidence="1" id="KW-0812">Transmembrane</keyword>
<protein>
    <submittedName>
        <fullName evidence="2">DUF898 domain-containing protein</fullName>
    </submittedName>
</protein>
<dbReference type="AlphaFoldDB" id="A0A5B2VVY5"/>
<evidence type="ECO:0000313" key="3">
    <source>
        <dbReference type="Proteomes" id="UP000324611"/>
    </source>
</evidence>
<feature type="transmembrane region" description="Helical" evidence="1">
    <location>
        <begin position="26"/>
        <end position="47"/>
    </location>
</feature>
<feature type="transmembrane region" description="Helical" evidence="1">
    <location>
        <begin position="108"/>
        <end position="127"/>
    </location>
</feature>
<accession>A0A5B2VVY5</accession>
<evidence type="ECO:0000256" key="1">
    <source>
        <dbReference type="SAM" id="Phobius"/>
    </source>
</evidence>
<organism evidence="2 3">
    <name type="scientific">Chitinophaga agrisoli</name>
    <dbReference type="NCBI Taxonomy" id="2607653"/>
    <lineage>
        <taxon>Bacteria</taxon>
        <taxon>Pseudomonadati</taxon>
        <taxon>Bacteroidota</taxon>
        <taxon>Chitinophagia</taxon>
        <taxon>Chitinophagales</taxon>
        <taxon>Chitinophagaceae</taxon>
        <taxon>Chitinophaga</taxon>
    </lineage>
</organism>
<feature type="transmembrane region" description="Helical" evidence="1">
    <location>
        <begin position="204"/>
        <end position="225"/>
    </location>
</feature>
<dbReference type="RefSeq" id="WP_149838141.1">
    <property type="nucleotide sequence ID" value="NZ_VUOC01000002.1"/>
</dbReference>
<dbReference type="InterPro" id="IPR010295">
    <property type="entry name" value="DUF898"/>
</dbReference>